<dbReference type="NCBIfam" id="NF006560">
    <property type="entry name" value="PRK09061.1"/>
    <property type="match status" value="1"/>
</dbReference>
<protein>
    <submittedName>
        <fullName evidence="2">Aminoacylase</fullName>
    </submittedName>
</protein>
<dbReference type="Gene3D" id="3.20.20.140">
    <property type="entry name" value="Metal-dependent hydrolases"/>
    <property type="match status" value="1"/>
</dbReference>
<evidence type="ECO:0000313" key="2">
    <source>
        <dbReference type="EMBL" id="HGY54946.1"/>
    </source>
</evidence>
<dbReference type="GO" id="GO:0016811">
    <property type="term" value="F:hydrolase activity, acting on carbon-nitrogen (but not peptide) bonds, in linear amides"/>
    <property type="evidence" value="ECO:0007669"/>
    <property type="project" value="InterPro"/>
</dbReference>
<dbReference type="AlphaFoldDB" id="A0A7V4WV44"/>
<dbReference type="Proteomes" id="UP000885779">
    <property type="component" value="Unassembled WGS sequence"/>
</dbReference>
<dbReference type="InterPro" id="IPR011059">
    <property type="entry name" value="Metal-dep_hydrolase_composite"/>
</dbReference>
<dbReference type="PANTHER" id="PTHR11647:SF1">
    <property type="entry name" value="COLLAPSIN RESPONSE MEDIATOR PROTEIN"/>
    <property type="match status" value="1"/>
</dbReference>
<keyword evidence="1" id="KW-0472">Membrane</keyword>
<dbReference type="PANTHER" id="PTHR11647">
    <property type="entry name" value="HYDRANTOINASE/DIHYDROPYRIMIDINASE FAMILY MEMBER"/>
    <property type="match status" value="1"/>
</dbReference>
<name>A0A7V4WV44_CALAY</name>
<dbReference type="EMBL" id="DRQG01000035">
    <property type="protein sequence ID" value="HGY54946.1"/>
    <property type="molecule type" value="Genomic_DNA"/>
</dbReference>
<keyword evidence="1" id="KW-0812">Transmembrane</keyword>
<dbReference type="SUPFAM" id="SSF51338">
    <property type="entry name" value="Composite domain of metallo-dependent hydrolases"/>
    <property type="match status" value="1"/>
</dbReference>
<dbReference type="GO" id="GO:0005829">
    <property type="term" value="C:cytosol"/>
    <property type="evidence" value="ECO:0007669"/>
    <property type="project" value="TreeGrafter"/>
</dbReference>
<proteinExistence type="predicted"/>
<dbReference type="Gene3D" id="2.30.40.10">
    <property type="entry name" value="Urease, subunit C, domain 1"/>
    <property type="match status" value="1"/>
</dbReference>
<sequence>MSLVVIKLYQEVLMRNITFVLVFAVVWFIGCNTGTPEKAGKTSSIDEYDIVLLNGRVMDPETNFDGIRNVGIKNGIIKTITKDSINGKEVINAKGLVIAPGFIDTHIHSISRLGRKLLLLDGVTTALSMEYGVLDVDKFYNERQKWRGNYGATVSLNHARMKVLDHIDAQDDTGWLKGTKEAAKKGVSNWSTKIPTPEEEKEILAIIKKGLERGAIGVGMALGYESVGTPAREVYEAQKLAASYGRVTAAHTRFGSGIPPDEFILGGDEIMLNAIALKAPVLFQHFHNGDWQLAAELIERVRNQGYNVWGEIYPYAAYSTLVGAEFVDPKNFKRNNMKISETVLDPSTGKYLTEEQLVKMRKEDPSHLIVVFSRKKEDIPKWLSIEGATIGSDAMVVLDAEGNLLPEDAPYEKIAMHPRGAGAHSRALRYAREYNIPLMKVLANLSYWSAKHLGDTGLESMQVRGRIQEGMVADITIFNPETVKDNADYMVGKNGLPPSGIPYVLVNGVITVKDSELVPDAYAGQPIRFPVK</sequence>
<reference evidence="2" key="1">
    <citation type="journal article" date="2020" name="mSystems">
        <title>Genome- and Community-Level Interaction Insights into Carbon Utilization and Element Cycling Functions of Hydrothermarchaeota in Hydrothermal Sediment.</title>
        <authorList>
            <person name="Zhou Z."/>
            <person name="Liu Y."/>
            <person name="Xu W."/>
            <person name="Pan J."/>
            <person name="Luo Z.H."/>
            <person name="Li M."/>
        </authorList>
    </citation>
    <scope>NUCLEOTIDE SEQUENCE [LARGE SCALE GENOMIC DNA]</scope>
    <source>
        <strain evidence="2">HyVt-577</strain>
    </source>
</reference>
<dbReference type="GO" id="GO:0016812">
    <property type="term" value="F:hydrolase activity, acting on carbon-nitrogen (but not peptide) bonds, in cyclic amides"/>
    <property type="evidence" value="ECO:0007669"/>
    <property type="project" value="TreeGrafter"/>
</dbReference>
<dbReference type="SUPFAM" id="SSF51556">
    <property type="entry name" value="Metallo-dependent hydrolases"/>
    <property type="match status" value="1"/>
</dbReference>
<dbReference type="Gene3D" id="3.30.1490.130">
    <property type="entry name" value="D-aminoacylase. Domain 3"/>
    <property type="match status" value="1"/>
</dbReference>
<dbReference type="PROSITE" id="PS51257">
    <property type="entry name" value="PROKAR_LIPOPROTEIN"/>
    <property type="match status" value="1"/>
</dbReference>
<feature type="transmembrane region" description="Helical" evidence="1">
    <location>
        <begin position="12"/>
        <end position="30"/>
    </location>
</feature>
<gene>
    <name evidence="2" type="ORF">ENK44_04545</name>
</gene>
<dbReference type="InterPro" id="IPR050378">
    <property type="entry name" value="Metallo-dep_Hydrolases_sf"/>
</dbReference>
<comment type="caution">
    <text evidence="2">The sequence shown here is derived from an EMBL/GenBank/DDBJ whole genome shotgun (WGS) entry which is preliminary data.</text>
</comment>
<dbReference type="InterPro" id="IPR032466">
    <property type="entry name" value="Metal_Hydrolase"/>
</dbReference>
<accession>A0A7V4WV44</accession>
<organism evidence="2">
    <name type="scientific">Caldithrix abyssi</name>
    <dbReference type="NCBI Taxonomy" id="187145"/>
    <lineage>
        <taxon>Bacteria</taxon>
        <taxon>Pseudomonadati</taxon>
        <taxon>Calditrichota</taxon>
        <taxon>Calditrichia</taxon>
        <taxon>Calditrichales</taxon>
        <taxon>Calditrichaceae</taxon>
        <taxon>Caldithrix</taxon>
    </lineage>
</organism>
<keyword evidence="1" id="KW-1133">Transmembrane helix</keyword>
<dbReference type="InterPro" id="IPR023100">
    <property type="entry name" value="D-aminoacylase_insert_dom_sf"/>
</dbReference>
<evidence type="ECO:0000256" key="1">
    <source>
        <dbReference type="SAM" id="Phobius"/>
    </source>
</evidence>